<dbReference type="PANTHER" id="PTHR36566:SF1">
    <property type="entry name" value="PYRIDINIUM-3,5-BISTHIOCARBOXYLIC ACID MONONUCLEOTIDE NICKEL INSERTION PROTEIN"/>
    <property type="match status" value="1"/>
</dbReference>
<dbReference type="InterPro" id="IPR002822">
    <property type="entry name" value="Ni_insertion"/>
</dbReference>
<comment type="caution">
    <text evidence="3">The sequence shown here is derived from an EMBL/GenBank/DDBJ whole genome shotgun (WGS) entry which is preliminary data.</text>
</comment>
<keyword evidence="1 2" id="KW-0533">Nickel</keyword>
<reference evidence="3 4" key="1">
    <citation type="submission" date="2020-07" db="EMBL/GenBank/DDBJ databases">
        <title>Sequencing the genomes of 1000 actinobacteria strains.</title>
        <authorList>
            <person name="Klenk H.-P."/>
        </authorList>
    </citation>
    <scope>NUCLEOTIDE SEQUENCE [LARGE SCALE GENOMIC DNA]</scope>
    <source>
        <strain evidence="3 4">DSM 100723</strain>
    </source>
</reference>
<name>A0A7W3P5R5_9ACTN</name>
<dbReference type="RefSeq" id="WP_182559692.1">
    <property type="nucleotide sequence ID" value="NZ_JACGWT010000002.1"/>
</dbReference>
<protein>
    <recommendedName>
        <fullName evidence="2">Pyridinium-3,5-bisthiocarboxylic acid mononucleotide nickel insertion protein</fullName>
        <shortName evidence="2">P2TMN nickel insertion protein</shortName>
        <ecNumber evidence="2">4.99.1.12</ecNumber>
    </recommendedName>
    <alternativeName>
        <fullName evidence="2">Nickel-pincer cofactor biosynthesis protein LarC</fullName>
    </alternativeName>
</protein>
<dbReference type="Gene3D" id="3.30.70.1380">
    <property type="entry name" value="Transcriptional regulatory protein pf0864 domain like"/>
    <property type="match status" value="1"/>
</dbReference>
<comment type="catalytic activity">
    <reaction evidence="2">
        <text>Ni(II)-pyridinium-3,5-bisthiocarboxylate mononucleotide = pyridinium-3,5-bisthiocarboxylate mononucleotide + Ni(2+)</text>
        <dbReference type="Rhea" id="RHEA:54784"/>
        <dbReference type="ChEBI" id="CHEBI:49786"/>
        <dbReference type="ChEBI" id="CHEBI:137372"/>
        <dbReference type="ChEBI" id="CHEBI:137373"/>
        <dbReference type="EC" id="4.99.1.12"/>
    </reaction>
</comment>
<dbReference type="PANTHER" id="PTHR36566">
    <property type="entry name" value="NICKEL INSERTION PROTEIN-RELATED"/>
    <property type="match status" value="1"/>
</dbReference>
<evidence type="ECO:0000313" key="3">
    <source>
        <dbReference type="EMBL" id="MBA8794188.1"/>
    </source>
</evidence>
<organism evidence="3 4">
    <name type="scientific">Microlunatus kandeliicorticis</name>
    <dbReference type="NCBI Taxonomy" id="1759536"/>
    <lineage>
        <taxon>Bacteria</taxon>
        <taxon>Bacillati</taxon>
        <taxon>Actinomycetota</taxon>
        <taxon>Actinomycetes</taxon>
        <taxon>Propionibacteriales</taxon>
        <taxon>Propionibacteriaceae</taxon>
        <taxon>Microlunatus</taxon>
    </lineage>
</organism>
<dbReference type="GO" id="GO:0016829">
    <property type="term" value="F:lyase activity"/>
    <property type="evidence" value="ECO:0007669"/>
    <property type="project" value="UniProtKB-UniRule"/>
</dbReference>
<dbReference type="Pfam" id="PF01969">
    <property type="entry name" value="Ni_insertion"/>
    <property type="match status" value="1"/>
</dbReference>
<dbReference type="GO" id="GO:0051604">
    <property type="term" value="P:protein maturation"/>
    <property type="evidence" value="ECO:0007669"/>
    <property type="project" value="UniProtKB-UniRule"/>
</dbReference>
<comment type="function">
    <text evidence="2">Involved in the biosynthesis of a nickel-pincer cofactor ((SCS)Ni(II) pincer complex). Binds Ni(2+), and functions in nickel delivery to pyridinium-3,5-bisthiocarboxylic acid mononucleotide (P2TMN), to form the mature cofactor. Is thus probably required for the activation of nickel-pincer cofactor-dependent enzymes.</text>
</comment>
<evidence type="ECO:0000313" key="4">
    <source>
        <dbReference type="Proteomes" id="UP000523079"/>
    </source>
</evidence>
<keyword evidence="2" id="KW-0456">Lyase</keyword>
<gene>
    <name evidence="2" type="primary">larC</name>
    <name evidence="3" type="ORF">FHX74_001793</name>
</gene>
<dbReference type="HAMAP" id="MF_01074">
    <property type="entry name" value="LarC"/>
    <property type="match status" value="1"/>
</dbReference>
<proteinExistence type="inferred from homology"/>
<accession>A0A7W3P5R5</accession>
<dbReference type="EC" id="4.99.1.12" evidence="2"/>
<comment type="similarity">
    <text evidence="2">Belongs to the LarC family.</text>
</comment>
<evidence type="ECO:0000256" key="2">
    <source>
        <dbReference type="HAMAP-Rule" id="MF_01074"/>
    </source>
</evidence>
<sequence>MTRHLWIDASAGVAGDMLLGALIDAGAALPAVQAAVDAVVSDSVRLEVDGVQRAGLRATKADVIMTVDDPPHRTWSTIRTMITDAGLEPPVRDHALATFAALAEAEGRVHGIPADSVHFHEVGALDSIADVVGVCAALHDLGVESVSAGPVALGSGRTRAAHGSIPVPVPAVTELSTGWRVTAGGEGELTTPTGMALVVTLAERSEDLPGLVVERAGAGAGTKDFPGRANVTRVIIGERQAPAAAEDAVVIEANVDDLDPRVWPDVISRLLAAGADDAWLTPVIMKKGRPAHTLSVLARPDRAAALRSVITATTPTFGLRQSGWTKFPATRAWHTVTVTGGEVRIKIAHADGVITRATPEFDDVAALAVDRPVLDVLTEANAAAVAAGLVPGRPLPAS</sequence>
<keyword evidence="4" id="KW-1185">Reference proteome</keyword>
<dbReference type="NCBIfam" id="TIGR00299">
    <property type="entry name" value="nickel pincer cofactor biosynthesis protein LarC"/>
    <property type="match status" value="1"/>
</dbReference>
<dbReference type="AlphaFoldDB" id="A0A7W3P5R5"/>
<dbReference type="GO" id="GO:0016151">
    <property type="term" value="F:nickel cation binding"/>
    <property type="evidence" value="ECO:0007669"/>
    <property type="project" value="UniProtKB-UniRule"/>
</dbReference>
<dbReference type="EMBL" id="JACGWT010000002">
    <property type="protein sequence ID" value="MBA8794188.1"/>
    <property type="molecule type" value="Genomic_DNA"/>
</dbReference>
<dbReference type="Proteomes" id="UP000523079">
    <property type="component" value="Unassembled WGS sequence"/>
</dbReference>
<evidence type="ECO:0000256" key="1">
    <source>
        <dbReference type="ARBA" id="ARBA00022596"/>
    </source>
</evidence>